<dbReference type="Proteomes" id="UP001227192">
    <property type="component" value="Unassembled WGS sequence"/>
</dbReference>
<reference evidence="1" key="2">
    <citation type="journal article" date="2016" name="Fungal Biol.">
        <title>Ochratoxin A production by Penicillium thymicola.</title>
        <authorList>
            <person name="Nguyen H.D.T."/>
            <person name="McMullin D.R."/>
            <person name="Ponomareva E."/>
            <person name="Riley R."/>
            <person name="Pomraning K.R."/>
            <person name="Baker S.E."/>
            <person name="Seifert K.A."/>
        </authorList>
    </citation>
    <scope>NUCLEOTIDE SEQUENCE</scope>
    <source>
        <strain evidence="1">DAOM 180753</strain>
    </source>
</reference>
<organism evidence="1 2">
    <name type="scientific">Penicillium thymicola</name>
    <dbReference type="NCBI Taxonomy" id="293382"/>
    <lineage>
        <taxon>Eukaryota</taxon>
        <taxon>Fungi</taxon>
        <taxon>Dikarya</taxon>
        <taxon>Ascomycota</taxon>
        <taxon>Pezizomycotina</taxon>
        <taxon>Eurotiomycetes</taxon>
        <taxon>Eurotiomycetidae</taxon>
        <taxon>Eurotiales</taxon>
        <taxon>Aspergillaceae</taxon>
        <taxon>Penicillium</taxon>
    </lineage>
</organism>
<comment type="caution">
    <text evidence="1">The sequence shown here is derived from an EMBL/GenBank/DDBJ whole genome shotgun (WGS) entry which is preliminary data.</text>
</comment>
<keyword evidence="2" id="KW-1185">Reference proteome</keyword>
<gene>
    <name evidence="1" type="ORF">VN97_g6778</name>
</gene>
<proteinExistence type="predicted"/>
<evidence type="ECO:0000313" key="1">
    <source>
        <dbReference type="EMBL" id="KAJ9486544.1"/>
    </source>
</evidence>
<evidence type="ECO:0000313" key="2">
    <source>
        <dbReference type="Proteomes" id="UP001227192"/>
    </source>
</evidence>
<dbReference type="EMBL" id="LACB01000203">
    <property type="protein sequence ID" value="KAJ9486544.1"/>
    <property type="molecule type" value="Genomic_DNA"/>
</dbReference>
<reference evidence="1" key="1">
    <citation type="submission" date="2015-06" db="EMBL/GenBank/DDBJ databases">
        <authorList>
            <person name="Nguyen H."/>
        </authorList>
    </citation>
    <scope>NUCLEOTIDE SEQUENCE</scope>
    <source>
        <strain evidence="1">DAOM 180753</strain>
    </source>
</reference>
<protein>
    <submittedName>
        <fullName evidence="1">Uncharacterized protein</fullName>
    </submittedName>
</protein>
<name>A0AAI9THI3_PENTH</name>
<dbReference type="AlphaFoldDB" id="A0AAI9THI3"/>
<sequence>MSDVCLHLAFLSHRHDFSLIHLPHLSPAFCSPVLGKPGADWEVKRGTSSSCWNATSSTIYPAISSALVRTSSWCWGPVILRDEAKTSLFNIFCFLLYFDSFPLVVV</sequence>
<accession>A0AAI9THI3</accession>